<reference evidence="3 4" key="1">
    <citation type="submission" date="2023-08" db="EMBL/GenBank/DDBJ databases">
        <title>Black Yeasts Isolated from many extreme environments.</title>
        <authorList>
            <person name="Coleine C."/>
            <person name="Stajich J.E."/>
            <person name="Selbmann L."/>
        </authorList>
    </citation>
    <scope>NUCLEOTIDE SEQUENCE [LARGE SCALE GENOMIC DNA]</scope>
    <source>
        <strain evidence="3 4">CCFEE 5792</strain>
    </source>
</reference>
<feature type="transmembrane region" description="Helical" evidence="2">
    <location>
        <begin position="573"/>
        <end position="597"/>
    </location>
</feature>
<feature type="compositionally biased region" description="Basic and acidic residues" evidence="1">
    <location>
        <begin position="731"/>
        <end position="746"/>
    </location>
</feature>
<accession>A0AAV9NI68</accession>
<dbReference type="AlphaFoldDB" id="A0AAV9NI68"/>
<evidence type="ECO:0000313" key="3">
    <source>
        <dbReference type="EMBL" id="KAK5056738.1"/>
    </source>
</evidence>
<dbReference type="EMBL" id="JAVRRD010000007">
    <property type="protein sequence ID" value="KAK5056738.1"/>
    <property type="molecule type" value="Genomic_DNA"/>
</dbReference>
<feature type="transmembrane region" description="Helical" evidence="2">
    <location>
        <begin position="114"/>
        <end position="136"/>
    </location>
</feature>
<feature type="transmembrane region" description="Helical" evidence="2">
    <location>
        <begin position="509"/>
        <end position="529"/>
    </location>
</feature>
<feature type="transmembrane region" description="Helical" evidence="2">
    <location>
        <begin position="148"/>
        <end position="169"/>
    </location>
</feature>
<keyword evidence="2" id="KW-0812">Transmembrane</keyword>
<sequence>MELGRYLTVRRRQVTQKHHGEHSHENHLERKRLPLIESPVNDQLYDVLDSDGTPNLEKLRSRASVLPAISSTDGPILYKTRHEASTIELFYDLFFVANLATFTAAHNHSDAESVAAYLGFFTLLWFTWLNTTLYDVRFATDSIIERAFKFVHFGVMTAFVFCGPIFDLYDDKSDARTYKKFAVTMAISHAVTTMQYLIVLIQSRRYRTAVLPVALTTLVNALAAIGFGVTATMLPIDDIAWHSLVIWYTLKVLSGVLTVLISVFFRVISFKHAHLTERLSLLTLIVTGEGIIGLSKSLSTITKANKSTSANDIGSVIAAVLLLYLIWMLYFDQLDEEGKMGTIRQQIWALLHFPLHSAIVLMVEGNTSLIPWSSAVQGLNLVWSVRPGPEDAPSTSFANNSAFVTYLNDSMWKISDHFKSYKLAEEYDWTLNLTSIINIADDTTFNGGVYTSEIAPIVDEMFDYAENFVFKAHDASMSKMIKVSTTKASSSAAHDSLASMYEIYDVVTLYFYIGAGTTLLLLSAMYWFGKPHHTRSEAGGPIVRVIVGSLLIGSGCLGVFVDTGTTGYKFQQSTLLIPVVAIAYLVVIIIDTVFTFFSEHPDTGAIIFHRGSRPKRRDHQSMGPSPGADPDSDRARMIPLDSMSGSTANLPDYDDDSPHDQRYSNKPSPMLAAEASELKVRDFAQPEPTSISTLSSPFLSPANQDSRISRFKSLKAPAAYTSLSDDDYDDYDRRQMDRYDRPQRPL</sequence>
<organism evidence="3 4">
    <name type="scientific">Exophiala bonariae</name>
    <dbReference type="NCBI Taxonomy" id="1690606"/>
    <lineage>
        <taxon>Eukaryota</taxon>
        <taxon>Fungi</taxon>
        <taxon>Dikarya</taxon>
        <taxon>Ascomycota</taxon>
        <taxon>Pezizomycotina</taxon>
        <taxon>Eurotiomycetes</taxon>
        <taxon>Chaetothyriomycetidae</taxon>
        <taxon>Chaetothyriales</taxon>
        <taxon>Herpotrichiellaceae</taxon>
        <taxon>Exophiala</taxon>
    </lineage>
</organism>
<protein>
    <recommendedName>
        <fullName evidence="5">Low temperature requirement A</fullName>
    </recommendedName>
</protein>
<feature type="transmembrane region" description="Helical" evidence="2">
    <location>
        <begin position="541"/>
        <end position="561"/>
    </location>
</feature>
<feature type="region of interest" description="Disordered" evidence="1">
    <location>
        <begin position="610"/>
        <end position="667"/>
    </location>
</feature>
<feature type="transmembrane region" description="Helical" evidence="2">
    <location>
        <begin position="313"/>
        <end position="331"/>
    </location>
</feature>
<feature type="region of interest" description="Disordered" evidence="1">
    <location>
        <begin position="686"/>
        <end position="705"/>
    </location>
</feature>
<feature type="transmembrane region" description="Helical" evidence="2">
    <location>
        <begin position="279"/>
        <end position="301"/>
    </location>
</feature>
<feature type="region of interest" description="Disordered" evidence="1">
    <location>
        <begin position="714"/>
        <end position="746"/>
    </location>
</feature>
<evidence type="ECO:0008006" key="5">
    <source>
        <dbReference type="Google" id="ProtNLM"/>
    </source>
</evidence>
<gene>
    <name evidence="3" type="ORF">LTR84_012270</name>
</gene>
<evidence type="ECO:0000256" key="2">
    <source>
        <dbReference type="SAM" id="Phobius"/>
    </source>
</evidence>
<dbReference type="GeneID" id="89980417"/>
<comment type="caution">
    <text evidence="3">The sequence shown here is derived from an EMBL/GenBank/DDBJ whole genome shotgun (WGS) entry which is preliminary data.</text>
</comment>
<dbReference type="PANTHER" id="PTHR42101:SF1">
    <property type="entry name" value="LOW TEMPERATURE REQUIREMENT A"/>
    <property type="match status" value="1"/>
</dbReference>
<keyword evidence="4" id="KW-1185">Reference proteome</keyword>
<feature type="transmembrane region" description="Helical" evidence="2">
    <location>
        <begin position="246"/>
        <end position="267"/>
    </location>
</feature>
<feature type="compositionally biased region" description="Polar residues" evidence="1">
    <location>
        <begin position="687"/>
        <end position="705"/>
    </location>
</feature>
<dbReference type="InterPro" id="IPR010640">
    <property type="entry name" value="Low_temperature_requirement_A"/>
</dbReference>
<dbReference type="Proteomes" id="UP001358417">
    <property type="component" value="Unassembled WGS sequence"/>
</dbReference>
<keyword evidence="2" id="KW-1133">Transmembrane helix</keyword>
<name>A0AAV9NI68_9EURO</name>
<dbReference type="Pfam" id="PF06772">
    <property type="entry name" value="LtrA"/>
    <property type="match status" value="1"/>
</dbReference>
<evidence type="ECO:0000256" key="1">
    <source>
        <dbReference type="SAM" id="MobiDB-lite"/>
    </source>
</evidence>
<feature type="transmembrane region" description="Helical" evidence="2">
    <location>
        <begin position="181"/>
        <end position="201"/>
    </location>
</feature>
<feature type="transmembrane region" description="Helical" evidence="2">
    <location>
        <begin position="89"/>
        <end position="108"/>
    </location>
</feature>
<feature type="transmembrane region" description="Helical" evidence="2">
    <location>
        <begin position="213"/>
        <end position="234"/>
    </location>
</feature>
<proteinExistence type="predicted"/>
<dbReference type="PANTHER" id="PTHR42101">
    <property type="entry name" value="CHROMOSOME 16, WHOLE GENOME SHOTGUN SEQUENCE"/>
    <property type="match status" value="1"/>
</dbReference>
<keyword evidence="2" id="KW-0472">Membrane</keyword>
<dbReference type="RefSeq" id="XP_064708454.1">
    <property type="nucleotide sequence ID" value="XM_064855794.1"/>
</dbReference>
<evidence type="ECO:0000313" key="4">
    <source>
        <dbReference type="Proteomes" id="UP001358417"/>
    </source>
</evidence>